<dbReference type="InterPro" id="IPR005843">
    <property type="entry name" value="A-D-PHexomutase_C"/>
</dbReference>
<dbReference type="EMBL" id="MFIW01000054">
    <property type="protein sequence ID" value="OGF97774.1"/>
    <property type="molecule type" value="Genomic_DNA"/>
</dbReference>
<dbReference type="Pfam" id="PF02878">
    <property type="entry name" value="PGM_PMM_I"/>
    <property type="match status" value="1"/>
</dbReference>
<keyword evidence="5 7" id="KW-0460">Magnesium</keyword>
<evidence type="ECO:0000256" key="4">
    <source>
        <dbReference type="ARBA" id="ARBA00022723"/>
    </source>
</evidence>
<dbReference type="GO" id="GO:0016868">
    <property type="term" value="F:intramolecular phosphotransferase activity"/>
    <property type="evidence" value="ECO:0007669"/>
    <property type="project" value="InterPro"/>
</dbReference>
<feature type="domain" description="Alpha-D-phosphohexomutase alpha/beta/alpha" evidence="11">
    <location>
        <begin position="254"/>
        <end position="363"/>
    </location>
</feature>
<organism evidence="12 13">
    <name type="scientific">Candidatus Glassbacteria bacterium RBG_16_58_8</name>
    <dbReference type="NCBI Taxonomy" id="1817866"/>
    <lineage>
        <taxon>Bacteria</taxon>
        <taxon>Candidatus Glassiibacteriota</taxon>
    </lineage>
</organism>
<dbReference type="SUPFAM" id="SSF55957">
    <property type="entry name" value="Phosphoglucomutase, C-terminal domain"/>
    <property type="match status" value="1"/>
</dbReference>
<dbReference type="InterPro" id="IPR016055">
    <property type="entry name" value="A-D-PHexomutase_a/b/a-I/II/III"/>
</dbReference>
<protein>
    <submittedName>
        <fullName evidence="12">Phosphomannomutase</fullName>
    </submittedName>
</protein>
<evidence type="ECO:0000256" key="6">
    <source>
        <dbReference type="ARBA" id="ARBA00023235"/>
    </source>
</evidence>
<dbReference type="Gene3D" id="3.40.120.10">
    <property type="entry name" value="Alpha-D-Glucose-1,6-Bisphosphate, subunit A, domain 3"/>
    <property type="match status" value="3"/>
</dbReference>
<dbReference type="InterPro" id="IPR036900">
    <property type="entry name" value="A-D-PHexomutase_C_sf"/>
</dbReference>
<evidence type="ECO:0000259" key="11">
    <source>
        <dbReference type="Pfam" id="PF02880"/>
    </source>
</evidence>
<comment type="similarity">
    <text evidence="2 7">Belongs to the phosphohexose mutase family.</text>
</comment>
<comment type="caution">
    <text evidence="12">The sequence shown here is derived from an EMBL/GenBank/DDBJ whole genome shotgun (WGS) entry which is preliminary data.</text>
</comment>
<dbReference type="PANTHER" id="PTHR43771:SF2">
    <property type="entry name" value="PHOSPHOMANNOMUTASE_PHOSPHOGLUCOMUTASE"/>
    <property type="match status" value="1"/>
</dbReference>
<comment type="cofactor">
    <cofactor evidence="1">
        <name>Mg(2+)</name>
        <dbReference type="ChEBI" id="CHEBI:18420"/>
    </cofactor>
</comment>
<dbReference type="Proteomes" id="UP000179034">
    <property type="component" value="Unassembled WGS sequence"/>
</dbReference>
<keyword evidence="4 7" id="KW-0479">Metal-binding</keyword>
<dbReference type="GO" id="GO:0005975">
    <property type="term" value="P:carbohydrate metabolic process"/>
    <property type="evidence" value="ECO:0007669"/>
    <property type="project" value="InterPro"/>
</dbReference>
<dbReference type="InterPro" id="IPR005846">
    <property type="entry name" value="A-D-PHexomutase_a/b/a-III"/>
</dbReference>
<evidence type="ECO:0000259" key="8">
    <source>
        <dbReference type="Pfam" id="PF00408"/>
    </source>
</evidence>
<feature type="domain" description="Alpha-D-phosphohexomutase alpha/beta/alpha" evidence="9">
    <location>
        <begin position="8"/>
        <end position="137"/>
    </location>
</feature>
<sequence>MVKFNPYIFREYDIRGEVANDFPPSVVEELGKAFGTRLKRSGGEVALLGRDCRLSSPHLSESITRGIRATGIDVVDAGLITTPCLYFGLHTLDVDGGIMVTGSHNPPEYNGFKVALGKSTIYGKEIKRLAELLRSNDFAEGSGGREEIDLLSPYSAHLTKAMEVGRKLKVVVDSGNGTAGLVAPGVFRRGGWEVIDLFSKPDGRFPNHHPDPTVESSLKSLIETVRAEKADLGIGFDGDADRIGVVDEKGSIIWGDRLLILFSREILAGGPATIVFEVKCSQALIDDIRKHGGRPVMGSTGHSLIKKAMKAEGASLAGEMSGHIFFADRYFGYDDAIYAAIRLIGICSRADMPLSRLLADVPRYFSTPEIRIDCADNRKFEVVEAVKRHFRRNHEVIDVDGARIVFSGGWGLVRASNTQPALVMRFEASDEARLKELQREVYQVLREEAGVDVPEPDDER</sequence>
<gene>
    <name evidence="12" type="ORF">A2Z06_01970</name>
</gene>
<proteinExistence type="inferred from homology"/>
<dbReference type="InterPro" id="IPR005845">
    <property type="entry name" value="A-D-PHexomutase_a/b/a-II"/>
</dbReference>
<dbReference type="GO" id="GO:0000287">
    <property type="term" value="F:magnesium ion binding"/>
    <property type="evidence" value="ECO:0007669"/>
    <property type="project" value="InterPro"/>
</dbReference>
<dbReference type="CDD" id="cd03089">
    <property type="entry name" value="PMM_PGM"/>
    <property type="match status" value="1"/>
</dbReference>
<evidence type="ECO:0000256" key="7">
    <source>
        <dbReference type="RuleBase" id="RU004326"/>
    </source>
</evidence>
<name>A0A1F5YC75_9BACT</name>
<evidence type="ECO:0000313" key="13">
    <source>
        <dbReference type="Proteomes" id="UP000179034"/>
    </source>
</evidence>
<dbReference type="Pfam" id="PF00408">
    <property type="entry name" value="PGM_PMM_IV"/>
    <property type="match status" value="1"/>
</dbReference>
<dbReference type="Gene3D" id="3.30.310.50">
    <property type="entry name" value="Alpha-D-phosphohexomutase, C-terminal domain"/>
    <property type="match status" value="1"/>
</dbReference>
<feature type="domain" description="Alpha-D-phosphohexomutase C-terminal" evidence="8">
    <location>
        <begin position="369"/>
        <end position="442"/>
    </location>
</feature>
<dbReference type="PRINTS" id="PR00509">
    <property type="entry name" value="PGMPMM"/>
</dbReference>
<dbReference type="InterPro" id="IPR005841">
    <property type="entry name" value="Alpha-D-phosphohexomutase_SF"/>
</dbReference>
<dbReference type="PANTHER" id="PTHR43771">
    <property type="entry name" value="PHOSPHOMANNOMUTASE"/>
    <property type="match status" value="1"/>
</dbReference>
<dbReference type="SUPFAM" id="SSF53738">
    <property type="entry name" value="Phosphoglucomutase, first 3 domains"/>
    <property type="match status" value="3"/>
</dbReference>
<evidence type="ECO:0000256" key="1">
    <source>
        <dbReference type="ARBA" id="ARBA00001946"/>
    </source>
</evidence>
<evidence type="ECO:0000256" key="3">
    <source>
        <dbReference type="ARBA" id="ARBA00022553"/>
    </source>
</evidence>
<keyword evidence="3" id="KW-0597">Phosphoprotein</keyword>
<dbReference type="PROSITE" id="PS00710">
    <property type="entry name" value="PGM_PMM"/>
    <property type="match status" value="1"/>
</dbReference>
<evidence type="ECO:0000313" key="12">
    <source>
        <dbReference type="EMBL" id="OGF97774.1"/>
    </source>
</evidence>
<dbReference type="InterPro" id="IPR016066">
    <property type="entry name" value="A-D-PHexomutase_CS"/>
</dbReference>
<dbReference type="InterPro" id="IPR005844">
    <property type="entry name" value="A-D-PHexomutase_a/b/a-I"/>
</dbReference>
<accession>A0A1F5YC75</accession>
<keyword evidence="6" id="KW-0413">Isomerase</keyword>
<evidence type="ECO:0000259" key="10">
    <source>
        <dbReference type="Pfam" id="PF02879"/>
    </source>
</evidence>
<evidence type="ECO:0000259" key="9">
    <source>
        <dbReference type="Pfam" id="PF02878"/>
    </source>
</evidence>
<dbReference type="AlphaFoldDB" id="A0A1F5YC75"/>
<dbReference type="Pfam" id="PF02880">
    <property type="entry name" value="PGM_PMM_III"/>
    <property type="match status" value="1"/>
</dbReference>
<dbReference type="Pfam" id="PF02879">
    <property type="entry name" value="PGM_PMM_II"/>
    <property type="match status" value="1"/>
</dbReference>
<evidence type="ECO:0000256" key="2">
    <source>
        <dbReference type="ARBA" id="ARBA00010231"/>
    </source>
</evidence>
<reference evidence="12 13" key="1">
    <citation type="journal article" date="2016" name="Nat. Commun.">
        <title>Thousands of microbial genomes shed light on interconnected biogeochemical processes in an aquifer system.</title>
        <authorList>
            <person name="Anantharaman K."/>
            <person name="Brown C.T."/>
            <person name="Hug L.A."/>
            <person name="Sharon I."/>
            <person name="Castelle C.J."/>
            <person name="Probst A.J."/>
            <person name="Thomas B.C."/>
            <person name="Singh A."/>
            <person name="Wilkins M.J."/>
            <person name="Karaoz U."/>
            <person name="Brodie E.L."/>
            <person name="Williams K.H."/>
            <person name="Hubbard S.S."/>
            <person name="Banfield J.F."/>
        </authorList>
    </citation>
    <scope>NUCLEOTIDE SEQUENCE [LARGE SCALE GENOMIC DNA]</scope>
</reference>
<evidence type="ECO:0000256" key="5">
    <source>
        <dbReference type="ARBA" id="ARBA00022842"/>
    </source>
</evidence>
<feature type="domain" description="Alpha-D-phosphohexomutase alpha/beta/alpha" evidence="10">
    <location>
        <begin position="154"/>
        <end position="250"/>
    </location>
</feature>